<organism evidence="1 2">
    <name type="scientific">Conyzicola nivalis</name>
    <dbReference type="NCBI Taxonomy" id="1477021"/>
    <lineage>
        <taxon>Bacteria</taxon>
        <taxon>Bacillati</taxon>
        <taxon>Actinomycetota</taxon>
        <taxon>Actinomycetes</taxon>
        <taxon>Micrococcales</taxon>
        <taxon>Microbacteriaceae</taxon>
        <taxon>Conyzicola</taxon>
    </lineage>
</organism>
<evidence type="ECO:0000313" key="2">
    <source>
        <dbReference type="Proteomes" id="UP001549257"/>
    </source>
</evidence>
<proteinExistence type="predicted"/>
<evidence type="ECO:0000313" key="1">
    <source>
        <dbReference type="EMBL" id="MET4582866.1"/>
    </source>
</evidence>
<dbReference type="RefSeq" id="WP_354025020.1">
    <property type="nucleotide sequence ID" value="NZ_JBEPSJ010000002.1"/>
</dbReference>
<name>A0ABV2QPA2_9MICO</name>
<keyword evidence="2" id="KW-1185">Reference proteome</keyword>
<dbReference type="EMBL" id="JBEPSJ010000002">
    <property type="protein sequence ID" value="MET4582866.1"/>
    <property type="molecule type" value="Genomic_DNA"/>
</dbReference>
<comment type="caution">
    <text evidence="1">The sequence shown here is derived from an EMBL/GenBank/DDBJ whole genome shotgun (WGS) entry which is preliminary data.</text>
</comment>
<accession>A0ABV2QPA2</accession>
<sequence length="73" mass="8006">MIVIAHAYLAELSEPTVLDTTSESLVVFLSAGEDPPDLLGEPDLISLHPAQGDWRFLYLDVGSARAYYTRARA</sequence>
<gene>
    <name evidence="1" type="ORF">ABIE21_002376</name>
</gene>
<protein>
    <submittedName>
        <fullName evidence="1">Uncharacterized protein</fullName>
    </submittedName>
</protein>
<reference evidence="1 2" key="1">
    <citation type="submission" date="2024-06" db="EMBL/GenBank/DDBJ databases">
        <title>Sorghum-associated microbial communities from plants grown in Nebraska, USA.</title>
        <authorList>
            <person name="Schachtman D."/>
        </authorList>
    </citation>
    <scope>NUCLEOTIDE SEQUENCE [LARGE SCALE GENOMIC DNA]</scope>
    <source>
        <strain evidence="1 2">2857</strain>
    </source>
</reference>
<dbReference type="Proteomes" id="UP001549257">
    <property type="component" value="Unassembled WGS sequence"/>
</dbReference>